<organism evidence="1 2">
    <name type="scientific">Clostridium innocuum</name>
    <dbReference type="NCBI Taxonomy" id="1522"/>
    <lineage>
        <taxon>Bacteria</taxon>
        <taxon>Bacillati</taxon>
        <taxon>Bacillota</taxon>
        <taxon>Clostridia</taxon>
        <taxon>Eubacteriales</taxon>
        <taxon>Clostridiaceae</taxon>
        <taxon>Clostridium</taxon>
    </lineage>
</organism>
<dbReference type="Proteomes" id="UP000030008">
    <property type="component" value="Unassembled WGS sequence"/>
</dbReference>
<accession>A0A099I0Q0</accession>
<sequence length="478" mass="54278">MMKKYMGYLPIGLLCLIVLFSQLIYTRRNDFHVELSTIAQEGERIGDPDAIKDLAYSFYIADTNLGGYSGEGSNAWRIDAQGESFKISYDPKGYKQHQMMVGDDAEVFFSVSVSPKYDEKTMPMSEENKQSDADFYNDASIHSYENKIERLSYELVVGRHHVERGALISDGEDNIQLFTVKTKNGKRDLTVTYHEESAGNQERVYVYPQASVGNADDKYGNLKNYGFLNAPIVKLGKESFTAIGALQFEVNFNEVEFEKDPTGIYRIEESGKLTQLVPMDVNRETVLYMEAFQGKLIAVVEKNGHLYGRAYSSKGVLLDEFQFSFDLQNTNRMMLLPEKEHVLFVQEPVYDGNNRDLLIYGMEQEQFKRIDHMPLNGLNITDISGNYANTLLHYKKDTGILHIVVNDDGKALYVAAQTNKKLLYRSTLLGDYTDDSKLALPDATQITTGNAYENIMSYVLNTQKRTLQNLRLVQDGDV</sequence>
<evidence type="ECO:0000313" key="1">
    <source>
        <dbReference type="EMBL" id="KGJ51186.1"/>
    </source>
</evidence>
<comment type="caution">
    <text evidence="1">The sequence shown here is derived from an EMBL/GenBank/DDBJ whole genome shotgun (WGS) entry which is preliminary data.</text>
</comment>
<dbReference type="RefSeq" id="WP_081946874.1">
    <property type="nucleotide sequence ID" value="NZ_JQIF01000133.1"/>
</dbReference>
<dbReference type="EMBL" id="JQIF01000133">
    <property type="protein sequence ID" value="KGJ51186.1"/>
    <property type="molecule type" value="Genomic_DNA"/>
</dbReference>
<reference evidence="1 2" key="1">
    <citation type="submission" date="2014-08" db="EMBL/GenBank/DDBJ databases">
        <title>Clostridium innocuum, an unnegligible vancomycin-resistant pathogen causing extra-intestinal infections.</title>
        <authorList>
            <person name="Feng Y."/>
            <person name="Chiu C.-H."/>
        </authorList>
    </citation>
    <scope>NUCLEOTIDE SEQUENCE [LARGE SCALE GENOMIC DNA]</scope>
    <source>
        <strain evidence="1 2">AN88</strain>
    </source>
</reference>
<proteinExistence type="predicted"/>
<name>A0A099I0Q0_CLOIN</name>
<evidence type="ECO:0000313" key="2">
    <source>
        <dbReference type="Proteomes" id="UP000030008"/>
    </source>
</evidence>
<gene>
    <name evidence="1" type="ORF">CIAN88_21930</name>
</gene>
<protein>
    <submittedName>
        <fullName evidence="1">Uncharacterized protein</fullName>
    </submittedName>
</protein>
<dbReference type="AlphaFoldDB" id="A0A099I0Q0"/>